<dbReference type="PANTHER" id="PTHR43420:SF44">
    <property type="entry name" value="ACETYLTRANSFERASE YPEA"/>
    <property type="match status" value="1"/>
</dbReference>
<evidence type="ECO:0000313" key="7">
    <source>
        <dbReference type="EMBL" id="XCC56854.1"/>
    </source>
</evidence>
<dbReference type="PROSITE" id="PS51186">
    <property type="entry name" value="GNAT"/>
    <property type="match status" value="1"/>
</dbReference>
<sequence>MSDADLDEVLLMEYASHAHPWSRGNFLDSIAAGHWTYCMREANEEPKTIWAYCILLPAVDDLHLLNITVNPSMRRQGLALRLMQAIESIAQNLQIPRILLEVRPSNFAAKALYTKMGFTELATRKAYYPLESSTGQREDALVMTKTLKQHANLYEH</sequence>
<feature type="active site" description="Proton acceptor" evidence="5">
    <location>
        <position position="101"/>
    </location>
</feature>
<keyword evidence="3 5" id="KW-0808">Transferase</keyword>
<dbReference type="EMBL" id="CP099959">
    <property type="protein sequence ID" value="XCC56854.1"/>
    <property type="molecule type" value="Genomic_DNA"/>
</dbReference>
<evidence type="ECO:0000256" key="2">
    <source>
        <dbReference type="ARBA" id="ARBA00022490"/>
    </source>
</evidence>
<dbReference type="CDD" id="cd04301">
    <property type="entry name" value="NAT_SF"/>
    <property type="match status" value="1"/>
</dbReference>
<feature type="active site" description="Proton donor" evidence="5">
    <location>
        <position position="113"/>
    </location>
</feature>
<dbReference type="GO" id="GO:0005840">
    <property type="term" value="C:ribosome"/>
    <property type="evidence" value="ECO:0007669"/>
    <property type="project" value="UniProtKB-KW"/>
</dbReference>
<dbReference type="InterPro" id="IPR000182">
    <property type="entry name" value="GNAT_dom"/>
</dbReference>
<evidence type="ECO:0000259" key="6">
    <source>
        <dbReference type="PROSITE" id="PS51186"/>
    </source>
</evidence>
<organism evidence="7">
    <name type="scientific">Polynucleobacter sp. UK-FUSCHL-C3</name>
    <dbReference type="NCBI Taxonomy" id="2955208"/>
    <lineage>
        <taxon>Bacteria</taxon>
        <taxon>Pseudomonadati</taxon>
        <taxon>Pseudomonadota</taxon>
        <taxon>Betaproteobacteria</taxon>
        <taxon>Burkholderiales</taxon>
        <taxon>Burkholderiaceae</taxon>
        <taxon>Polynucleobacter</taxon>
    </lineage>
</organism>
<dbReference type="InterPro" id="IPR006464">
    <property type="entry name" value="AcTrfase_RimI/Ard1"/>
</dbReference>
<dbReference type="Gene3D" id="3.40.630.30">
    <property type="match status" value="1"/>
</dbReference>
<comment type="catalytic activity">
    <reaction evidence="5">
        <text>N-terminal L-alanyl-[ribosomal protein bS18] + acetyl-CoA = N-terminal N(alpha)-acetyl-L-alanyl-[ribosomal protein bS18] + CoA + H(+)</text>
        <dbReference type="Rhea" id="RHEA:43756"/>
        <dbReference type="Rhea" id="RHEA-COMP:10676"/>
        <dbReference type="Rhea" id="RHEA-COMP:10677"/>
        <dbReference type="ChEBI" id="CHEBI:15378"/>
        <dbReference type="ChEBI" id="CHEBI:57287"/>
        <dbReference type="ChEBI" id="CHEBI:57288"/>
        <dbReference type="ChEBI" id="CHEBI:64718"/>
        <dbReference type="ChEBI" id="CHEBI:83683"/>
        <dbReference type="EC" id="2.3.1.266"/>
    </reaction>
</comment>
<dbReference type="PANTHER" id="PTHR43420">
    <property type="entry name" value="ACETYLTRANSFERASE"/>
    <property type="match status" value="1"/>
</dbReference>
<dbReference type="Pfam" id="PF00583">
    <property type="entry name" value="Acetyltransf_1"/>
    <property type="match status" value="1"/>
</dbReference>
<keyword evidence="7" id="KW-0687">Ribonucleoprotein</keyword>
<evidence type="ECO:0000256" key="3">
    <source>
        <dbReference type="ARBA" id="ARBA00022679"/>
    </source>
</evidence>
<accession>A0AAU7ZZX1</accession>
<dbReference type="InterPro" id="IPR050680">
    <property type="entry name" value="YpeA/RimI_acetyltransf"/>
</dbReference>
<evidence type="ECO:0000256" key="4">
    <source>
        <dbReference type="ARBA" id="ARBA00023315"/>
    </source>
</evidence>
<reference evidence="7" key="1">
    <citation type="submission" date="2022-06" db="EMBL/GenBank/DDBJ databases">
        <title>New Polynucleobacter species.</title>
        <authorList>
            <person name="Hahn M.W."/>
        </authorList>
    </citation>
    <scope>NUCLEOTIDE SEQUENCE</scope>
    <source>
        <strain evidence="7">UK-FUSCHL-C3</strain>
    </source>
</reference>
<comment type="function">
    <text evidence="5">Acetylates the N-terminal alanine of ribosomal protein bS18.</text>
</comment>
<evidence type="ECO:0000256" key="1">
    <source>
        <dbReference type="ARBA" id="ARBA00005395"/>
    </source>
</evidence>
<comment type="subcellular location">
    <subcellularLocation>
        <location evidence="5">Cytoplasm</location>
    </subcellularLocation>
</comment>
<dbReference type="SUPFAM" id="SSF55729">
    <property type="entry name" value="Acyl-CoA N-acyltransferases (Nat)"/>
    <property type="match status" value="1"/>
</dbReference>
<protein>
    <recommendedName>
        <fullName evidence="5">[Ribosomal protein bS18]-alanine N-acetyltransferase</fullName>
        <ecNumber evidence="5">2.3.1.266</ecNumber>
    </recommendedName>
</protein>
<feature type="binding site" evidence="5">
    <location>
        <position position="106"/>
    </location>
    <ligand>
        <name>acetyl-CoA</name>
        <dbReference type="ChEBI" id="CHEBI:57288"/>
    </ligand>
</feature>
<gene>
    <name evidence="5 7" type="primary">rimI</name>
    <name evidence="7" type="ORF">NKE59_04955</name>
</gene>
<dbReference type="InterPro" id="IPR043690">
    <property type="entry name" value="RimI"/>
</dbReference>
<dbReference type="GO" id="GO:0005737">
    <property type="term" value="C:cytoplasm"/>
    <property type="evidence" value="ECO:0007669"/>
    <property type="project" value="UniProtKB-SubCell"/>
</dbReference>
<dbReference type="NCBIfam" id="TIGR01575">
    <property type="entry name" value="rimI"/>
    <property type="match status" value="1"/>
</dbReference>
<dbReference type="HAMAP" id="MF_02210">
    <property type="entry name" value="RimI"/>
    <property type="match status" value="1"/>
</dbReference>
<dbReference type="EC" id="2.3.1.266" evidence="5"/>
<dbReference type="AlphaFoldDB" id="A0AAU7ZZX1"/>
<keyword evidence="7" id="KW-0689">Ribosomal protein</keyword>
<keyword evidence="4 5" id="KW-0012">Acyltransferase</keyword>
<dbReference type="RefSeq" id="WP_353437855.1">
    <property type="nucleotide sequence ID" value="NZ_CP099959.1"/>
</dbReference>
<feature type="domain" description="N-acetyltransferase" evidence="6">
    <location>
        <begin position="1"/>
        <end position="148"/>
    </location>
</feature>
<dbReference type="GO" id="GO:0008999">
    <property type="term" value="F:protein-N-terminal-alanine acetyltransferase activity"/>
    <property type="evidence" value="ECO:0007669"/>
    <property type="project" value="UniProtKB-UniRule"/>
</dbReference>
<comment type="caution">
    <text evidence="5">Lacks conserved residue(s) required for the propagation of feature annotation.</text>
</comment>
<keyword evidence="2 5" id="KW-0963">Cytoplasm</keyword>
<dbReference type="InterPro" id="IPR016181">
    <property type="entry name" value="Acyl_CoA_acyltransferase"/>
</dbReference>
<comment type="similarity">
    <text evidence="1 5">Belongs to the acetyltransferase family. RimI subfamily.</text>
</comment>
<name>A0AAU7ZZX1_9BURK</name>
<proteinExistence type="inferred from homology"/>
<evidence type="ECO:0000256" key="5">
    <source>
        <dbReference type="HAMAP-Rule" id="MF_02210"/>
    </source>
</evidence>